<feature type="domain" description="Laminin IV type A" evidence="13">
    <location>
        <begin position="516"/>
        <end position="701"/>
    </location>
</feature>
<dbReference type="PROSITE" id="PS50027">
    <property type="entry name" value="EGF_LAM_2"/>
    <property type="match status" value="5"/>
</dbReference>
<dbReference type="GO" id="GO:0005576">
    <property type="term" value="C:extracellular region"/>
    <property type="evidence" value="ECO:0007669"/>
    <property type="project" value="UniProtKB-ARBA"/>
</dbReference>
<dbReference type="FunFam" id="2.10.25.10:FF:000128">
    <property type="entry name" value="laminin subunit alpha-2 isoform X1"/>
    <property type="match status" value="1"/>
</dbReference>
<comment type="caution">
    <text evidence="10">Lacks conserved residue(s) required for the propagation of feature annotation.</text>
</comment>
<evidence type="ECO:0000259" key="12">
    <source>
        <dbReference type="PROSITE" id="PS50027"/>
    </source>
</evidence>
<dbReference type="Gene3D" id="2.170.300.10">
    <property type="entry name" value="Tie2 ligand-binding domain superfamily"/>
    <property type="match status" value="1"/>
</dbReference>
<evidence type="ECO:0000256" key="10">
    <source>
        <dbReference type="PROSITE-ProRule" id="PRU00460"/>
    </source>
</evidence>
<feature type="domain" description="Laminin IV type A" evidence="13">
    <location>
        <begin position="993"/>
        <end position="1139"/>
    </location>
</feature>
<dbReference type="PROSITE" id="PS51115">
    <property type="entry name" value="LAMININ_IVA"/>
    <property type="match status" value="2"/>
</dbReference>
<dbReference type="SUPFAM" id="SSF57196">
    <property type="entry name" value="EGF/Laminin"/>
    <property type="match status" value="8"/>
</dbReference>
<evidence type="ECO:0000259" key="13">
    <source>
        <dbReference type="PROSITE" id="PS51115"/>
    </source>
</evidence>
<keyword evidence="11" id="KW-1133">Transmembrane helix</keyword>
<dbReference type="Pfam" id="PF00052">
    <property type="entry name" value="Laminin_B"/>
    <property type="match status" value="2"/>
</dbReference>
<feature type="domain" description="Laminin EGF-like" evidence="12">
    <location>
        <begin position="788"/>
        <end position="833"/>
    </location>
</feature>
<dbReference type="InterPro" id="IPR008211">
    <property type="entry name" value="Laminin_N"/>
</dbReference>
<feature type="disulfide bond" evidence="10">
    <location>
        <begin position="764"/>
        <end position="773"/>
    </location>
</feature>
<dbReference type="PROSITE" id="PS01248">
    <property type="entry name" value="EGF_LAM_1"/>
    <property type="match status" value="3"/>
</dbReference>
<feature type="disulfide bond" evidence="10">
    <location>
        <begin position="788"/>
        <end position="800"/>
    </location>
</feature>
<dbReference type="PANTHER" id="PTHR10574">
    <property type="entry name" value="NETRIN/LAMININ-RELATED"/>
    <property type="match status" value="1"/>
</dbReference>
<evidence type="ECO:0000256" key="3">
    <source>
        <dbReference type="ARBA" id="ARBA00022530"/>
    </source>
</evidence>
<evidence type="ECO:0000313" key="15">
    <source>
        <dbReference type="Ensembl" id="ENSEBUP00000023917.1"/>
    </source>
</evidence>
<keyword evidence="3" id="KW-0272">Extracellular matrix</keyword>
<dbReference type="FunFam" id="2.10.25.10:FF:000051">
    <property type="entry name" value="Laminin subunit alpha 4"/>
    <property type="match status" value="1"/>
</dbReference>
<sequence>MARRRPLKYQQMWTQRRLFPAIFNLASNAQIEVNATCGEHRPETYCKLVEHVVGRPFRNPQCRICDLNSANEDARHPITNAIDGTNNWWQSPSIQNGMDFHSVTITLDLQQVFQVAYVILKAANSPRPGNWILERSLDNVTFKPWQYHAIAPGECLRRYGLPPSQGNPTYNRDDEVICTSFYSRLVPLENGEIHTSLINGRPSADDPSPTLLDFASARYIRLRFQRIRTLNADLMTLSLSDPSEIDPIVTRRYFYSVKDISVGGMCICYGHAMACPYDPVEKVYCECEHNTCGKSCSHCCPGYHQTSWQSGTLESGNECERCNCHGKADDCYYDDEVSQKNQSLNIRGQYIGGGVCINCTGNTEGINCETCIDGYYRPAGVPPTHPHPCHQCVCDPNGAVGSRCVKDDRQADYLNGLLPGSCYCKPGFGGERCDQCARGYRGFPACEPCLCNPAGSANLDPCEEPCFCKENVEGLNCEYCKAGHYNLQASNPKGCLPCFCSGTGALCQSIAWGTLSDMAGWHLTDAKGQMALAPSQDGFDGPLRLSVNHSLARRVFPGMYYWSAPHSYLGNKLVSYGGLLKFTISYDLPQDNFILPEPANIKVLLKVMHCFLHWTGFRRVNGTFVPARCEPCQCHGHADACDDFTGDCHACKHNTAGMHCERCQTEYYGNATAGTAHDCHLCACPLNTPSNNFSPTCHLDSSGDVVCDQCHLGYAGNRCERCAEGFYGEPSVPGGSCQRCECSGNLNLSRPGSCHPHTGACLHCTETTEGEHCEHCAPGYYGDAVNPCECNTIGSAGASCDPVTGQCVCRAEFEGTHCDLCRRGLHRFPHCMPCACDPAGTRRDTCDAQDGVCECSDPSGQCSCKVREFFKNRCWLFFIFIPKLFSFIIFSYMHGGVQLSNYKLCLKGMQMCSCFAPFFLCGSSMTADDDFHSLSHLPVQEHVQGTKCDSCSPGTFGLHASNPKGCSHCFCFGFSSECSEAQGLVRKELTMNHHQDLLEVANQANTRSTRRGVRFHWPETTVNVDDASLDLQSNLLYWKLPQEFLGHKLMAYGGQLTYTVSFEGSGANIPASPEPQVLMAGRRGAGVLAYHGTMYVAAQQGKHQIHFVEVRPVRVRNKSLHFLFLFFVKPFGGMSPKLA</sequence>
<dbReference type="Gene3D" id="2.10.25.10">
    <property type="entry name" value="Laminin"/>
    <property type="match status" value="7"/>
</dbReference>
<dbReference type="InterPro" id="IPR002049">
    <property type="entry name" value="LE_dom"/>
</dbReference>
<keyword evidence="16" id="KW-1185">Reference proteome</keyword>
<protein>
    <submittedName>
        <fullName evidence="15">Uncharacterized protein</fullName>
    </submittedName>
</protein>
<evidence type="ECO:0000256" key="9">
    <source>
        <dbReference type="ARBA" id="ARBA00023292"/>
    </source>
</evidence>
<dbReference type="InterPro" id="IPR000034">
    <property type="entry name" value="Laminin_IV"/>
</dbReference>
<name>A0A8C4R2A7_EPTBU</name>
<dbReference type="GeneTree" id="ENSGT00940000155362"/>
<accession>A0A8C4R2A7</accession>
<evidence type="ECO:0000256" key="11">
    <source>
        <dbReference type="SAM" id="Phobius"/>
    </source>
</evidence>
<dbReference type="Pfam" id="PF00053">
    <property type="entry name" value="EGF_laminin"/>
    <property type="match status" value="7"/>
</dbReference>
<dbReference type="FunFam" id="2.10.25.10:FF:000069">
    <property type="entry name" value="Laminin subunit alpha 1"/>
    <property type="match status" value="1"/>
</dbReference>
<proteinExistence type="predicted"/>
<organism evidence="15 16">
    <name type="scientific">Eptatretus burgeri</name>
    <name type="common">Inshore hagfish</name>
    <dbReference type="NCBI Taxonomy" id="7764"/>
    <lineage>
        <taxon>Eukaryota</taxon>
        <taxon>Metazoa</taxon>
        <taxon>Chordata</taxon>
        <taxon>Craniata</taxon>
        <taxon>Vertebrata</taxon>
        <taxon>Cyclostomata</taxon>
        <taxon>Myxini</taxon>
        <taxon>Myxiniformes</taxon>
        <taxon>Myxinidae</taxon>
        <taxon>Eptatretinae</taxon>
        <taxon>Eptatretus</taxon>
    </lineage>
</organism>
<keyword evidence="2" id="KW-0964">Secreted</keyword>
<keyword evidence="4" id="KW-0732">Signal</keyword>
<dbReference type="InterPro" id="IPR050440">
    <property type="entry name" value="Laminin/Netrin_ECM"/>
</dbReference>
<dbReference type="SMART" id="SM00180">
    <property type="entry name" value="EGF_Lam"/>
    <property type="match status" value="9"/>
</dbReference>
<dbReference type="FunFam" id="2.10.25.10:FF:000106">
    <property type="entry name" value="Heparan sulfate proteoglycan 2"/>
    <property type="match status" value="1"/>
</dbReference>
<evidence type="ECO:0000256" key="1">
    <source>
        <dbReference type="ARBA" id="ARBA00004302"/>
    </source>
</evidence>
<dbReference type="Pfam" id="PF00055">
    <property type="entry name" value="Laminin_N"/>
    <property type="match status" value="1"/>
</dbReference>
<dbReference type="InterPro" id="IPR008979">
    <property type="entry name" value="Galactose-bd-like_sf"/>
</dbReference>
<feature type="transmembrane region" description="Helical" evidence="11">
    <location>
        <begin position="875"/>
        <end position="893"/>
    </location>
</feature>
<feature type="disulfide bond" evidence="10">
    <location>
        <begin position="392"/>
        <end position="404"/>
    </location>
</feature>
<dbReference type="PROSITE" id="PS00022">
    <property type="entry name" value="EGF_1"/>
    <property type="match status" value="2"/>
</dbReference>
<evidence type="ECO:0000256" key="5">
    <source>
        <dbReference type="ARBA" id="ARBA00022737"/>
    </source>
</evidence>
<reference evidence="15" key="1">
    <citation type="submission" date="2025-08" db="UniProtKB">
        <authorList>
            <consortium name="Ensembl"/>
        </authorList>
    </citation>
    <scope>IDENTIFICATION</scope>
</reference>
<evidence type="ECO:0000256" key="2">
    <source>
        <dbReference type="ARBA" id="ARBA00022525"/>
    </source>
</evidence>
<dbReference type="SUPFAM" id="SSF49785">
    <property type="entry name" value="Galactose-binding domain-like"/>
    <property type="match status" value="1"/>
</dbReference>
<dbReference type="CDD" id="cd00055">
    <property type="entry name" value="EGF_Lam"/>
    <property type="match status" value="7"/>
</dbReference>
<keyword evidence="9 10" id="KW-0424">Laminin EGF-like domain</keyword>
<dbReference type="SMART" id="SM00181">
    <property type="entry name" value="EGF"/>
    <property type="match status" value="4"/>
</dbReference>
<dbReference type="Pfam" id="PF24973">
    <property type="entry name" value="EGF_LMN_ATRN"/>
    <property type="match status" value="1"/>
</dbReference>
<keyword evidence="8" id="KW-0325">Glycoprotein</keyword>
<evidence type="ECO:0000256" key="8">
    <source>
        <dbReference type="ARBA" id="ARBA00023180"/>
    </source>
</evidence>
<feature type="disulfide bond" evidence="10">
    <location>
        <begin position="790"/>
        <end position="807"/>
    </location>
</feature>
<dbReference type="GO" id="GO:0005604">
    <property type="term" value="C:basement membrane"/>
    <property type="evidence" value="ECO:0007669"/>
    <property type="project" value="UniProtKB-SubCell"/>
</dbReference>
<dbReference type="PROSITE" id="PS51117">
    <property type="entry name" value="LAMININ_NTER"/>
    <property type="match status" value="1"/>
</dbReference>
<dbReference type="PANTHER" id="PTHR10574:SF436">
    <property type="entry name" value="LAMININ SUBUNIT ALPHA-2"/>
    <property type="match status" value="1"/>
</dbReference>
<evidence type="ECO:0000259" key="14">
    <source>
        <dbReference type="PROSITE" id="PS51117"/>
    </source>
</evidence>
<feature type="domain" description="Laminin EGF-like" evidence="12">
    <location>
        <begin position="449"/>
        <end position="497"/>
    </location>
</feature>
<feature type="domain" description="Laminin N-terminal" evidence="14">
    <location>
        <begin position="14"/>
        <end position="265"/>
    </location>
</feature>
<feature type="disulfide bond" evidence="10">
    <location>
        <begin position="424"/>
        <end position="433"/>
    </location>
</feature>
<dbReference type="InterPro" id="IPR056863">
    <property type="entry name" value="LMN_ATRN_NET-like_EGF"/>
</dbReference>
<comment type="subcellular location">
    <subcellularLocation>
        <location evidence="1">Secreted</location>
        <location evidence="1">Extracellular space</location>
        <location evidence="1">Extracellular matrix</location>
        <location evidence="1">Basement membrane</location>
    </subcellularLocation>
</comment>
<evidence type="ECO:0000256" key="7">
    <source>
        <dbReference type="ARBA" id="ARBA00023157"/>
    </source>
</evidence>
<dbReference type="SMART" id="SM00136">
    <property type="entry name" value="LamNT"/>
    <property type="match status" value="1"/>
</dbReference>
<dbReference type="Proteomes" id="UP000694388">
    <property type="component" value="Unplaced"/>
</dbReference>
<feature type="domain" description="Laminin EGF-like" evidence="12">
    <location>
        <begin position="392"/>
        <end position="448"/>
    </location>
</feature>
<keyword evidence="11" id="KW-0472">Membrane</keyword>
<dbReference type="Gene3D" id="2.60.120.260">
    <property type="entry name" value="Galactose-binding domain-like"/>
    <property type="match status" value="1"/>
</dbReference>
<dbReference type="GO" id="GO:0009888">
    <property type="term" value="P:tissue development"/>
    <property type="evidence" value="ECO:0007669"/>
    <property type="project" value="TreeGrafter"/>
</dbReference>
<dbReference type="AlphaFoldDB" id="A0A8C4R2A7"/>
<feature type="disulfide bond" evidence="10">
    <location>
        <begin position="809"/>
        <end position="818"/>
    </location>
</feature>
<keyword evidence="5" id="KW-0677">Repeat</keyword>
<evidence type="ECO:0000313" key="16">
    <source>
        <dbReference type="Proteomes" id="UP000694388"/>
    </source>
</evidence>
<feature type="domain" description="Laminin EGF-like" evidence="12">
    <location>
        <begin position="740"/>
        <end position="787"/>
    </location>
</feature>
<feature type="disulfide bond" evidence="10">
    <location>
        <begin position="468"/>
        <end position="477"/>
    </location>
</feature>
<evidence type="ECO:0000256" key="6">
    <source>
        <dbReference type="ARBA" id="ARBA00022869"/>
    </source>
</evidence>
<dbReference type="OMA" id="SCENCAW"/>
<keyword evidence="7 10" id="KW-1015">Disulfide bond</keyword>
<dbReference type="FunFam" id="2.10.25.10:FF:000034">
    <property type="entry name" value="Laminin subunit alpha 3"/>
    <property type="match status" value="1"/>
</dbReference>
<dbReference type="GO" id="GO:0009887">
    <property type="term" value="P:animal organ morphogenesis"/>
    <property type="evidence" value="ECO:0007669"/>
    <property type="project" value="TreeGrafter"/>
</dbReference>
<dbReference type="InterPro" id="IPR000742">
    <property type="entry name" value="EGF"/>
</dbReference>
<reference evidence="15" key="2">
    <citation type="submission" date="2025-09" db="UniProtKB">
        <authorList>
            <consortium name="Ensembl"/>
        </authorList>
    </citation>
    <scope>IDENTIFICATION</scope>
</reference>
<dbReference type="Ensembl" id="ENSEBUT00000024493.1">
    <property type="protein sequence ID" value="ENSEBUP00000023917.1"/>
    <property type="gene ID" value="ENSEBUG00000014709.1"/>
</dbReference>
<feature type="domain" description="Laminin EGF-like" evidence="12">
    <location>
        <begin position="632"/>
        <end position="681"/>
    </location>
</feature>
<keyword evidence="6" id="KW-0084">Basement membrane</keyword>
<feature type="disulfide bond" evidence="10">
    <location>
        <begin position="651"/>
        <end position="660"/>
    </location>
</feature>
<dbReference type="PRINTS" id="PR00011">
    <property type="entry name" value="EGFLAMININ"/>
</dbReference>
<dbReference type="FunFam" id="2.60.120.260:FF:000017">
    <property type="entry name" value="Laminin subunit alpha 2"/>
    <property type="match status" value="1"/>
</dbReference>
<evidence type="ECO:0000256" key="4">
    <source>
        <dbReference type="ARBA" id="ARBA00022729"/>
    </source>
</evidence>
<keyword evidence="11" id="KW-0812">Transmembrane</keyword>